<sequence length="338" mass="36632">MPAVAVPENSLVVVLGPRDAGPGERAQMLEKADEVLRKFGVDDITRIDVPGRGAGEDSEDSALRIPIQNAVPAFQSGSLFGERTGVLVVDAQQLQKPEATVIAELCAKPDDGSVVVVFVSAGAVPAPLGSFLKKAATSLSVKKLRERDAADWLHQAARDRGVRVTRGAVDALVQRFGSNVAAMGQALDQLAVGHKEISEDVVAGRFKNRPDEPMWYYADAVAAGDHGEALRRLADFLIYGHPLQLLAFIENDLKRRSMAATAPDQATFAEWIGQKSDAYPVKKAWQRRMHVKSSDLALALNAVARADLTIKTQPEVTHRVTLERLTVALSRWYGGSRR</sequence>
<dbReference type="AlphaFoldDB" id="A0A3B0T6R5"/>
<gene>
    <name evidence="5" type="ORF">MNBD_ACTINO02-1694</name>
</gene>
<keyword evidence="3" id="KW-0235">DNA replication</keyword>
<evidence type="ECO:0000256" key="1">
    <source>
        <dbReference type="ARBA" id="ARBA00022679"/>
    </source>
</evidence>
<keyword evidence="2" id="KW-0548">Nucleotidyltransferase</keyword>
<dbReference type="EMBL" id="UOEK01000518">
    <property type="protein sequence ID" value="VAW09037.1"/>
    <property type="molecule type" value="Genomic_DNA"/>
</dbReference>
<evidence type="ECO:0000256" key="4">
    <source>
        <dbReference type="ARBA" id="ARBA00022932"/>
    </source>
</evidence>
<dbReference type="PANTHER" id="PTHR34388:SF1">
    <property type="entry name" value="DNA POLYMERASE III SUBUNIT DELTA"/>
    <property type="match status" value="1"/>
</dbReference>
<dbReference type="NCBIfam" id="TIGR01128">
    <property type="entry name" value="holA"/>
    <property type="match status" value="1"/>
</dbReference>
<evidence type="ECO:0000313" key="5">
    <source>
        <dbReference type="EMBL" id="VAW09037.1"/>
    </source>
</evidence>
<organism evidence="5">
    <name type="scientific">hydrothermal vent metagenome</name>
    <dbReference type="NCBI Taxonomy" id="652676"/>
    <lineage>
        <taxon>unclassified sequences</taxon>
        <taxon>metagenomes</taxon>
        <taxon>ecological metagenomes</taxon>
    </lineage>
</organism>
<dbReference type="GO" id="GO:0003887">
    <property type="term" value="F:DNA-directed DNA polymerase activity"/>
    <property type="evidence" value="ECO:0007669"/>
    <property type="project" value="UniProtKB-KW"/>
</dbReference>
<dbReference type="GO" id="GO:0006261">
    <property type="term" value="P:DNA-templated DNA replication"/>
    <property type="evidence" value="ECO:0007669"/>
    <property type="project" value="TreeGrafter"/>
</dbReference>
<dbReference type="GO" id="GO:0003677">
    <property type="term" value="F:DNA binding"/>
    <property type="evidence" value="ECO:0007669"/>
    <property type="project" value="InterPro"/>
</dbReference>
<keyword evidence="1" id="KW-0808">Transferase</keyword>
<dbReference type="InterPro" id="IPR005790">
    <property type="entry name" value="DNA_polIII_delta"/>
</dbReference>
<accession>A0A3B0T6R5</accession>
<name>A0A3B0T6R5_9ZZZZ</name>
<dbReference type="GO" id="GO:0009360">
    <property type="term" value="C:DNA polymerase III complex"/>
    <property type="evidence" value="ECO:0007669"/>
    <property type="project" value="TreeGrafter"/>
</dbReference>
<evidence type="ECO:0000256" key="3">
    <source>
        <dbReference type="ARBA" id="ARBA00022705"/>
    </source>
</evidence>
<dbReference type="Gene3D" id="1.20.272.10">
    <property type="match status" value="1"/>
</dbReference>
<evidence type="ECO:0000256" key="2">
    <source>
        <dbReference type="ARBA" id="ARBA00022695"/>
    </source>
</evidence>
<dbReference type="PANTHER" id="PTHR34388">
    <property type="entry name" value="DNA POLYMERASE III SUBUNIT DELTA"/>
    <property type="match status" value="1"/>
</dbReference>
<dbReference type="SUPFAM" id="SSF52540">
    <property type="entry name" value="P-loop containing nucleoside triphosphate hydrolases"/>
    <property type="match status" value="1"/>
</dbReference>
<dbReference type="InterPro" id="IPR027417">
    <property type="entry name" value="P-loop_NTPase"/>
</dbReference>
<protein>
    <submittedName>
        <fullName evidence="5">Uncharacterized protein</fullName>
    </submittedName>
</protein>
<proteinExistence type="predicted"/>
<reference evidence="5" key="1">
    <citation type="submission" date="2018-06" db="EMBL/GenBank/DDBJ databases">
        <authorList>
            <person name="Zhirakovskaya E."/>
        </authorList>
    </citation>
    <scope>NUCLEOTIDE SEQUENCE</scope>
</reference>
<keyword evidence="4" id="KW-0239">DNA-directed DNA polymerase</keyword>
<dbReference type="Gene3D" id="1.10.8.60">
    <property type="match status" value="1"/>
</dbReference>